<name>A0A8I3X5M9_CALJA</name>
<feature type="compositionally biased region" description="Polar residues" evidence="1">
    <location>
        <begin position="115"/>
        <end position="128"/>
    </location>
</feature>
<evidence type="ECO:0000313" key="3">
    <source>
        <dbReference type="Proteomes" id="UP000008225"/>
    </source>
</evidence>
<sequence length="175" mass="19386">MESCSVTRLEYSGAISAHYNFCLPGSSDSPASASWVVGTTGACHHTRLIFVFSVETKFHHVGHSGLELLTSRSSHLGLPKCWDYRCEPPHPHFLSRRFYLPSTQALSWNHRTLPSALESSTNPRSSLTPGRFKAGSSPHHTYPVLEHSCRWSQLPRTFTSSSSFLPSPPSLLPPL</sequence>
<organism evidence="2 3">
    <name type="scientific">Callithrix jacchus</name>
    <name type="common">White-tufted-ear marmoset</name>
    <name type="synonym">Simia Jacchus</name>
    <dbReference type="NCBI Taxonomy" id="9483"/>
    <lineage>
        <taxon>Eukaryota</taxon>
        <taxon>Metazoa</taxon>
        <taxon>Chordata</taxon>
        <taxon>Craniata</taxon>
        <taxon>Vertebrata</taxon>
        <taxon>Euteleostomi</taxon>
        <taxon>Mammalia</taxon>
        <taxon>Eutheria</taxon>
        <taxon>Euarchontoglires</taxon>
        <taxon>Primates</taxon>
        <taxon>Haplorrhini</taxon>
        <taxon>Platyrrhini</taxon>
        <taxon>Cebidae</taxon>
        <taxon>Callitrichinae</taxon>
        <taxon>Callithrix</taxon>
        <taxon>Callithrix</taxon>
    </lineage>
</organism>
<reference evidence="2" key="3">
    <citation type="submission" date="2025-09" db="UniProtKB">
        <authorList>
            <consortium name="Ensembl"/>
        </authorList>
    </citation>
    <scope>IDENTIFICATION</scope>
</reference>
<dbReference type="Ensembl" id="ENSCJAT00000132935.1">
    <property type="protein sequence ID" value="ENSCJAP00000087271.1"/>
    <property type="gene ID" value="ENSCJAG00000079289.1"/>
</dbReference>
<dbReference type="GeneTree" id="ENSGT01150000286943"/>
<keyword evidence="3" id="KW-1185">Reference proteome</keyword>
<dbReference type="Proteomes" id="UP000008225">
    <property type="component" value="Chromosome 11"/>
</dbReference>
<feature type="region of interest" description="Disordered" evidence="1">
    <location>
        <begin position="115"/>
        <end position="135"/>
    </location>
</feature>
<dbReference type="PANTHER" id="PTHR12138">
    <property type="entry name" value="PRIMATE-EXPANDED PROTEIN FAMILY"/>
    <property type="match status" value="1"/>
</dbReference>
<accession>A0A8I3X5M9</accession>
<dbReference type="AlphaFoldDB" id="A0A8I3X5M9"/>
<dbReference type="PANTHER" id="PTHR12138:SF162">
    <property type="entry name" value="CHROMOSOME UNDETERMINED SCAFFOLD_275, WHOLE GENOME SHOTGUN SEQUENCE"/>
    <property type="match status" value="1"/>
</dbReference>
<proteinExistence type="predicted"/>
<evidence type="ECO:0000313" key="2">
    <source>
        <dbReference type="Ensembl" id="ENSCJAP00000087271.1"/>
    </source>
</evidence>
<reference evidence="2 3" key="1">
    <citation type="submission" date="2009-03" db="EMBL/GenBank/DDBJ databases">
        <authorList>
            <person name="Warren W."/>
            <person name="Ye L."/>
            <person name="Minx P."/>
            <person name="Worley K."/>
            <person name="Gibbs R."/>
            <person name="Wilson R.K."/>
        </authorList>
    </citation>
    <scope>NUCLEOTIDE SEQUENCE [LARGE SCALE GENOMIC DNA]</scope>
</reference>
<evidence type="ECO:0000256" key="1">
    <source>
        <dbReference type="SAM" id="MobiDB-lite"/>
    </source>
</evidence>
<dbReference type="PRINTS" id="PR02045">
    <property type="entry name" value="F138DOMAIN"/>
</dbReference>
<protein>
    <submittedName>
        <fullName evidence="2">Uncharacterized protein</fullName>
    </submittedName>
</protein>
<reference evidence="2" key="2">
    <citation type="submission" date="2025-08" db="UniProtKB">
        <authorList>
            <consortium name="Ensembl"/>
        </authorList>
    </citation>
    <scope>IDENTIFICATION</scope>
</reference>